<dbReference type="GO" id="GO:0046872">
    <property type="term" value="F:metal ion binding"/>
    <property type="evidence" value="ECO:0007669"/>
    <property type="project" value="UniProtKB-KW"/>
</dbReference>
<dbReference type="RefSeq" id="WP_114067964.1">
    <property type="nucleotide sequence ID" value="NZ_CP030850.1"/>
</dbReference>
<dbReference type="EMBL" id="CP030850">
    <property type="protein sequence ID" value="AXE19180.1"/>
    <property type="molecule type" value="Genomic_DNA"/>
</dbReference>
<dbReference type="OrthoDB" id="291295at2"/>
<accession>A0A344TKK9</accession>
<dbReference type="Pfam" id="PF07504">
    <property type="entry name" value="FTP"/>
    <property type="match status" value="1"/>
</dbReference>
<keyword evidence="3" id="KW-0378">Hydrolase</keyword>
<dbReference type="InterPro" id="IPR011096">
    <property type="entry name" value="FTP_domain"/>
</dbReference>
<evidence type="ECO:0000313" key="9">
    <source>
        <dbReference type="Proteomes" id="UP000251993"/>
    </source>
</evidence>
<keyword evidence="6" id="KW-0732">Signal</keyword>
<dbReference type="Gene3D" id="3.10.450.490">
    <property type="match status" value="1"/>
</dbReference>
<dbReference type="GO" id="GO:0006508">
    <property type="term" value="P:proteolysis"/>
    <property type="evidence" value="ECO:0007669"/>
    <property type="project" value="UniProtKB-KW"/>
</dbReference>
<protein>
    <recommendedName>
        <fullName evidence="7">FTP domain-containing protein</fullName>
    </recommendedName>
</protein>
<evidence type="ECO:0000259" key="7">
    <source>
        <dbReference type="Pfam" id="PF07504"/>
    </source>
</evidence>
<keyword evidence="5" id="KW-0482">Metalloprotease</keyword>
<evidence type="ECO:0000256" key="3">
    <source>
        <dbReference type="ARBA" id="ARBA00022801"/>
    </source>
</evidence>
<evidence type="ECO:0000256" key="1">
    <source>
        <dbReference type="ARBA" id="ARBA00022670"/>
    </source>
</evidence>
<dbReference type="Proteomes" id="UP000251993">
    <property type="component" value="Chromosome"/>
</dbReference>
<keyword evidence="9" id="KW-1185">Reference proteome</keyword>
<feature type="chain" id="PRO_5016857061" description="FTP domain-containing protein" evidence="6">
    <location>
        <begin position="22"/>
        <end position="143"/>
    </location>
</feature>
<evidence type="ECO:0000256" key="4">
    <source>
        <dbReference type="ARBA" id="ARBA00022833"/>
    </source>
</evidence>
<proteinExistence type="predicted"/>
<gene>
    <name evidence="8" type="ORF">DR864_16175</name>
</gene>
<keyword evidence="4" id="KW-0862">Zinc</keyword>
<reference evidence="8 9" key="1">
    <citation type="submission" date="2018-07" db="EMBL/GenBank/DDBJ databases">
        <title>Genome sequencing of Runella.</title>
        <authorList>
            <person name="Baek M.-G."/>
            <person name="Yi H."/>
        </authorList>
    </citation>
    <scope>NUCLEOTIDE SEQUENCE [LARGE SCALE GENOMIC DNA]</scope>
    <source>
        <strain evidence="8 9">HYN0085</strain>
    </source>
</reference>
<keyword evidence="1" id="KW-0645">Protease</keyword>
<feature type="signal peptide" evidence="6">
    <location>
        <begin position="1"/>
        <end position="21"/>
    </location>
</feature>
<dbReference type="KEGG" id="run:DR864_16175"/>
<keyword evidence="2" id="KW-0479">Metal-binding</keyword>
<name>A0A344TKK9_9BACT</name>
<evidence type="ECO:0000256" key="2">
    <source>
        <dbReference type="ARBA" id="ARBA00022723"/>
    </source>
</evidence>
<evidence type="ECO:0000256" key="5">
    <source>
        <dbReference type="ARBA" id="ARBA00023049"/>
    </source>
</evidence>
<evidence type="ECO:0000256" key="6">
    <source>
        <dbReference type="SAM" id="SignalP"/>
    </source>
</evidence>
<organism evidence="8 9">
    <name type="scientific">Runella rosea</name>
    <dbReference type="NCBI Taxonomy" id="2259595"/>
    <lineage>
        <taxon>Bacteria</taxon>
        <taxon>Pseudomonadati</taxon>
        <taxon>Bacteroidota</taxon>
        <taxon>Cytophagia</taxon>
        <taxon>Cytophagales</taxon>
        <taxon>Spirosomataceae</taxon>
        <taxon>Runella</taxon>
    </lineage>
</organism>
<sequence>MKKLLILTTICLVYWGGGLFAQQGNSQYTPKYLREDNQAFKNLTTRATENGWIAFKKEAKLNPNTFFKDYAGSLGLGQHYDFKALKEETDNKQIKHQRFQLHYKNIPVEGAEFSLHSQNNVLNIAHGRIIDGLEIDIAKPIRP</sequence>
<evidence type="ECO:0000313" key="8">
    <source>
        <dbReference type="EMBL" id="AXE19180.1"/>
    </source>
</evidence>
<feature type="domain" description="FTP" evidence="7">
    <location>
        <begin position="81"/>
        <end position="122"/>
    </location>
</feature>
<dbReference type="GO" id="GO:0008237">
    <property type="term" value="F:metallopeptidase activity"/>
    <property type="evidence" value="ECO:0007669"/>
    <property type="project" value="UniProtKB-KW"/>
</dbReference>
<dbReference type="AlphaFoldDB" id="A0A344TKK9"/>